<dbReference type="InterPro" id="IPR024185">
    <property type="entry name" value="FTHF_cligase-like_sf"/>
</dbReference>
<organism evidence="2 3">
    <name type="scientific">Rhizobium daejeonense</name>
    <dbReference type="NCBI Taxonomy" id="240521"/>
    <lineage>
        <taxon>Bacteria</taxon>
        <taxon>Pseudomonadati</taxon>
        <taxon>Pseudomonadota</taxon>
        <taxon>Alphaproteobacteria</taxon>
        <taxon>Hyphomicrobiales</taxon>
        <taxon>Rhizobiaceae</taxon>
        <taxon>Rhizobium/Agrobacterium group</taxon>
        <taxon>Rhizobium</taxon>
    </lineage>
</organism>
<dbReference type="SUPFAM" id="SSF100950">
    <property type="entry name" value="NagB/RpiA/CoA transferase-like"/>
    <property type="match status" value="1"/>
</dbReference>
<sequence>MNSKEAILHKIRSSLKVPSNDTVREASVAARLADHPTGVIPARGQLPPEERLALFVSMAEKYSATTERIETLDALPAAVSDYLKRRNLPATIRIGADPRLAAAPWSSEATLEIRHGASDGHDLATVSHAFGAFAETGTLALLSGPDNPVTLTFLPEHHIVVLRADEISGDMESVWARFRSVRGGDMSRTVNFVTGPSRSADIEQTLLLGAHGPRALHIVIVGRAAVN</sequence>
<accession>A0A6M1RQW8</accession>
<name>A0A6M1RQW8_9HYPH</name>
<dbReference type="Gene3D" id="3.40.50.10420">
    <property type="entry name" value="NagB/RpiA/CoA transferase-like"/>
    <property type="match status" value="1"/>
</dbReference>
<protein>
    <submittedName>
        <fullName evidence="2">LUD domain-containing protein</fullName>
    </submittedName>
</protein>
<gene>
    <name evidence="2" type="ORF">G6N76_08535</name>
</gene>
<feature type="domain" description="LUD" evidence="1">
    <location>
        <begin position="125"/>
        <end position="221"/>
    </location>
</feature>
<evidence type="ECO:0000313" key="2">
    <source>
        <dbReference type="EMBL" id="NGO63722.1"/>
    </source>
</evidence>
<dbReference type="InterPro" id="IPR003741">
    <property type="entry name" value="LUD_dom"/>
</dbReference>
<evidence type="ECO:0000259" key="1">
    <source>
        <dbReference type="Pfam" id="PF02589"/>
    </source>
</evidence>
<dbReference type="EMBL" id="JAAKZH010000002">
    <property type="protein sequence ID" value="NGO63722.1"/>
    <property type="molecule type" value="Genomic_DNA"/>
</dbReference>
<reference evidence="2 3" key="1">
    <citation type="submission" date="2020-02" db="EMBL/GenBank/DDBJ databases">
        <title>Genome sequence of the type strain CCBAU10050 of Rhizobium daejeonense.</title>
        <authorList>
            <person name="Gao J."/>
            <person name="Sun J."/>
        </authorList>
    </citation>
    <scope>NUCLEOTIDE SEQUENCE [LARGE SCALE GENOMIC DNA]</scope>
    <source>
        <strain evidence="2 3">CCBAU10050</strain>
    </source>
</reference>
<comment type="caution">
    <text evidence="2">The sequence shown here is derived from an EMBL/GenBank/DDBJ whole genome shotgun (WGS) entry which is preliminary data.</text>
</comment>
<dbReference type="AlphaFoldDB" id="A0A6M1RQW8"/>
<dbReference type="Pfam" id="PF02589">
    <property type="entry name" value="LUD_dom"/>
    <property type="match status" value="1"/>
</dbReference>
<proteinExistence type="predicted"/>
<dbReference type="PANTHER" id="PTHR43682:SF1">
    <property type="entry name" value="LACTATE UTILIZATION PROTEIN C"/>
    <property type="match status" value="1"/>
</dbReference>
<dbReference type="InterPro" id="IPR037171">
    <property type="entry name" value="NagB/RpiA_transferase-like"/>
</dbReference>
<dbReference type="PANTHER" id="PTHR43682">
    <property type="entry name" value="LACTATE UTILIZATION PROTEIN C"/>
    <property type="match status" value="1"/>
</dbReference>
<evidence type="ECO:0000313" key="3">
    <source>
        <dbReference type="Proteomes" id="UP000477849"/>
    </source>
</evidence>
<dbReference type="Proteomes" id="UP000477849">
    <property type="component" value="Unassembled WGS sequence"/>
</dbReference>
<keyword evidence="3" id="KW-1185">Reference proteome</keyword>
<dbReference type="RefSeq" id="WP_163903659.1">
    <property type="nucleotide sequence ID" value="NZ_CP048427.1"/>
</dbReference>